<keyword evidence="6" id="KW-1185">Reference proteome</keyword>
<keyword evidence="3" id="KW-0732">Signal</keyword>
<dbReference type="AlphaFoldDB" id="A0A4Y6PWU9"/>
<feature type="signal peptide" evidence="3">
    <location>
        <begin position="1"/>
        <end position="23"/>
    </location>
</feature>
<dbReference type="RefSeq" id="WP_141199165.1">
    <property type="nucleotide sequence ID" value="NZ_CP041186.1"/>
</dbReference>
<dbReference type="InterPro" id="IPR025241">
    <property type="entry name" value="DUF4190"/>
</dbReference>
<keyword evidence="2" id="KW-0812">Transmembrane</keyword>
<feature type="transmembrane region" description="Helical" evidence="2">
    <location>
        <begin position="98"/>
        <end position="124"/>
    </location>
</feature>
<evidence type="ECO:0000313" key="6">
    <source>
        <dbReference type="Proteomes" id="UP000315995"/>
    </source>
</evidence>
<evidence type="ECO:0000256" key="3">
    <source>
        <dbReference type="SAM" id="SignalP"/>
    </source>
</evidence>
<feature type="chain" id="PRO_5030106594" evidence="3">
    <location>
        <begin position="24"/>
        <end position="140"/>
    </location>
</feature>
<keyword evidence="2" id="KW-0472">Membrane</keyword>
<sequence>MTRHIVSTLIAAYQLFSTGLSSANSGYQPPSQPPRSGGSGQGESASGLAIATLALGIGAWTYFPILGAWIGVITGWIELKRIERGESPAAGETFAKIGFWLSVASIVFSVLGSCAAIALIMFVYGSLAALLTGIGLAGAV</sequence>
<dbReference type="OrthoDB" id="10005218at2"/>
<evidence type="ECO:0000256" key="1">
    <source>
        <dbReference type="SAM" id="MobiDB-lite"/>
    </source>
</evidence>
<accession>A0A4Y6PWU9</accession>
<feature type="transmembrane region" description="Helical" evidence="2">
    <location>
        <begin position="47"/>
        <end position="77"/>
    </location>
</feature>
<keyword evidence="2" id="KW-1133">Transmembrane helix</keyword>
<reference evidence="5 6" key="1">
    <citation type="submission" date="2019-06" db="EMBL/GenBank/DDBJ databases">
        <title>Persicimonas caeni gen. nov., sp. nov., a predatory bacterium isolated from solar saltern.</title>
        <authorList>
            <person name="Wang S."/>
        </authorList>
    </citation>
    <scope>NUCLEOTIDE SEQUENCE [LARGE SCALE GENOMIC DNA]</scope>
    <source>
        <strain evidence="5 6">YN101</strain>
    </source>
</reference>
<dbReference type="Proteomes" id="UP000315995">
    <property type="component" value="Chromosome"/>
</dbReference>
<gene>
    <name evidence="5" type="ORF">FIV42_18735</name>
</gene>
<evidence type="ECO:0000256" key="2">
    <source>
        <dbReference type="SAM" id="Phobius"/>
    </source>
</evidence>
<dbReference type="Pfam" id="PF13828">
    <property type="entry name" value="DUF4190"/>
    <property type="match status" value="1"/>
</dbReference>
<feature type="region of interest" description="Disordered" evidence="1">
    <location>
        <begin position="24"/>
        <end position="43"/>
    </location>
</feature>
<evidence type="ECO:0000259" key="4">
    <source>
        <dbReference type="Pfam" id="PF13828"/>
    </source>
</evidence>
<dbReference type="EMBL" id="CP041186">
    <property type="protein sequence ID" value="QDG52700.1"/>
    <property type="molecule type" value="Genomic_DNA"/>
</dbReference>
<accession>A0A5B8Y7J0</accession>
<feature type="domain" description="DUF4190" evidence="4">
    <location>
        <begin position="48"/>
        <end position="111"/>
    </location>
</feature>
<organism evidence="5 6">
    <name type="scientific">Persicimonas caeni</name>
    <dbReference type="NCBI Taxonomy" id="2292766"/>
    <lineage>
        <taxon>Bacteria</taxon>
        <taxon>Deltaproteobacteria</taxon>
        <taxon>Bradymonadales</taxon>
        <taxon>Bradymonadaceae</taxon>
        <taxon>Persicimonas</taxon>
    </lineage>
</organism>
<protein>
    <submittedName>
        <fullName evidence="5">DUF4190 domain-containing protein</fullName>
    </submittedName>
</protein>
<evidence type="ECO:0000313" key="5">
    <source>
        <dbReference type="EMBL" id="QDG52700.1"/>
    </source>
</evidence>
<name>A0A4Y6PWU9_PERCE</name>
<proteinExistence type="predicted"/>